<feature type="domain" description="Guanylate kinase-like" evidence="10">
    <location>
        <begin position="3"/>
        <end position="182"/>
    </location>
</feature>
<dbReference type="GO" id="GO:0004385">
    <property type="term" value="F:GMP kinase activity"/>
    <property type="evidence" value="ECO:0007669"/>
    <property type="project" value="UniProtKB-UniRule"/>
</dbReference>
<dbReference type="PROSITE" id="PS00856">
    <property type="entry name" value="GUANYLATE_KINASE_1"/>
    <property type="match status" value="1"/>
</dbReference>
<comment type="function">
    <text evidence="9">Essential for recycling GMP and indirectly, cGMP.</text>
</comment>
<evidence type="ECO:0000256" key="6">
    <source>
        <dbReference type="ARBA" id="ARBA00022777"/>
    </source>
</evidence>
<dbReference type="EMBL" id="JACHEO010000005">
    <property type="protein sequence ID" value="MBB5347653.1"/>
    <property type="molecule type" value="Genomic_DNA"/>
</dbReference>
<evidence type="ECO:0000256" key="7">
    <source>
        <dbReference type="ARBA" id="ARBA00022840"/>
    </source>
</evidence>
<dbReference type="SMART" id="SM00072">
    <property type="entry name" value="GuKc"/>
    <property type="match status" value="1"/>
</dbReference>
<comment type="catalytic activity">
    <reaction evidence="9">
        <text>GMP + ATP = GDP + ADP</text>
        <dbReference type="Rhea" id="RHEA:20780"/>
        <dbReference type="ChEBI" id="CHEBI:30616"/>
        <dbReference type="ChEBI" id="CHEBI:58115"/>
        <dbReference type="ChEBI" id="CHEBI:58189"/>
        <dbReference type="ChEBI" id="CHEBI:456216"/>
        <dbReference type="EC" id="2.7.4.8"/>
    </reaction>
</comment>
<proteinExistence type="inferred from homology"/>
<dbReference type="SUPFAM" id="SSF52540">
    <property type="entry name" value="P-loop containing nucleoside triphosphate hydrolases"/>
    <property type="match status" value="1"/>
</dbReference>
<dbReference type="Pfam" id="PF00625">
    <property type="entry name" value="Guanylate_kin"/>
    <property type="match status" value="1"/>
</dbReference>
<protein>
    <recommendedName>
        <fullName evidence="3 9">Guanylate kinase</fullName>
        <ecNumber evidence="2 9">2.7.4.8</ecNumber>
    </recommendedName>
    <alternativeName>
        <fullName evidence="8 9">GMP kinase</fullName>
    </alternativeName>
</protein>
<dbReference type="HAMAP" id="MF_00328">
    <property type="entry name" value="Guanylate_kinase"/>
    <property type="match status" value="1"/>
</dbReference>
<keyword evidence="9" id="KW-0963">Cytoplasm</keyword>
<dbReference type="InterPro" id="IPR008145">
    <property type="entry name" value="GK/Ca_channel_bsu"/>
</dbReference>
<keyword evidence="5 9" id="KW-0547">Nucleotide-binding</keyword>
<dbReference type="RefSeq" id="WP_205240154.1">
    <property type="nucleotide sequence ID" value="NZ_JACHEO010000005.1"/>
</dbReference>
<comment type="subcellular location">
    <subcellularLocation>
        <location evidence="9">Cytoplasm</location>
    </subcellularLocation>
</comment>
<comment type="caution">
    <text evidence="11">The sequence shown here is derived from an EMBL/GenBank/DDBJ whole genome shotgun (WGS) entry which is preliminary data.</text>
</comment>
<evidence type="ECO:0000313" key="12">
    <source>
        <dbReference type="Proteomes" id="UP000539642"/>
    </source>
</evidence>
<keyword evidence="4 9" id="KW-0808">Transferase</keyword>
<dbReference type="EC" id="2.7.4.8" evidence="2 9"/>
<dbReference type="AlphaFoldDB" id="A0A840USG1"/>
<evidence type="ECO:0000256" key="3">
    <source>
        <dbReference type="ARBA" id="ARBA00016296"/>
    </source>
</evidence>
<evidence type="ECO:0000259" key="10">
    <source>
        <dbReference type="PROSITE" id="PS50052"/>
    </source>
</evidence>
<dbReference type="InterPro" id="IPR017665">
    <property type="entry name" value="Guanylate_kinase"/>
</dbReference>
<dbReference type="Gene3D" id="3.40.50.300">
    <property type="entry name" value="P-loop containing nucleotide triphosphate hydrolases"/>
    <property type="match status" value="1"/>
</dbReference>
<evidence type="ECO:0000256" key="4">
    <source>
        <dbReference type="ARBA" id="ARBA00022679"/>
    </source>
</evidence>
<dbReference type="PROSITE" id="PS50052">
    <property type="entry name" value="GUANYLATE_KINASE_2"/>
    <property type="match status" value="1"/>
</dbReference>
<evidence type="ECO:0000256" key="5">
    <source>
        <dbReference type="ARBA" id="ARBA00022741"/>
    </source>
</evidence>
<dbReference type="Gene3D" id="3.30.63.10">
    <property type="entry name" value="Guanylate Kinase phosphate binding domain"/>
    <property type="match status" value="1"/>
</dbReference>
<evidence type="ECO:0000313" key="11">
    <source>
        <dbReference type="EMBL" id="MBB5347653.1"/>
    </source>
</evidence>
<evidence type="ECO:0000256" key="9">
    <source>
        <dbReference type="HAMAP-Rule" id="MF_00328"/>
    </source>
</evidence>
<keyword evidence="6 9" id="KW-0418">Kinase</keyword>
<dbReference type="InterPro" id="IPR027417">
    <property type="entry name" value="P-loop_NTPase"/>
</dbReference>
<keyword evidence="12" id="KW-1185">Reference proteome</keyword>
<evidence type="ECO:0000256" key="2">
    <source>
        <dbReference type="ARBA" id="ARBA00012961"/>
    </source>
</evidence>
<dbReference type="PANTHER" id="PTHR23117">
    <property type="entry name" value="GUANYLATE KINASE-RELATED"/>
    <property type="match status" value="1"/>
</dbReference>
<evidence type="ECO:0000256" key="8">
    <source>
        <dbReference type="ARBA" id="ARBA00030128"/>
    </source>
</evidence>
<dbReference type="GO" id="GO:0005524">
    <property type="term" value="F:ATP binding"/>
    <property type="evidence" value="ECO:0007669"/>
    <property type="project" value="UniProtKB-UniRule"/>
</dbReference>
<dbReference type="InterPro" id="IPR008144">
    <property type="entry name" value="Guanylate_kin-like_dom"/>
</dbReference>
<organism evidence="11 12">
    <name type="scientific">Desulfoprunum benzoelyticum</name>
    <dbReference type="NCBI Taxonomy" id="1506996"/>
    <lineage>
        <taxon>Bacteria</taxon>
        <taxon>Pseudomonadati</taxon>
        <taxon>Thermodesulfobacteriota</taxon>
        <taxon>Desulfobulbia</taxon>
        <taxon>Desulfobulbales</taxon>
        <taxon>Desulfobulbaceae</taxon>
        <taxon>Desulfoprunum</taxon>
    </lineage>
</organism>
<sequence>MGGRLFVISAPSGTGKTTLLRRVMAGITGLAFSVSHTTRLPRGGERNGIDYHFVDQHEFLAMRDSGVFLEWANVYGNYYGTSRREIDGRLQQGLDVILDIDVQGAAAVRQVSGLDASHIFIIPPSLQELERRLRGRGTESEEKVRTRLHTARLEMQQAGEYQYLIVNDNLGEASEMLRAIILAERARAHRRPDGRHIGLHLDL</sequence>
<feature type="binding site" evidence="9">
    <location>
        <begin position="10"/>
        <end position="17"/>
    </location>
    <ligand>
        <name>ATP</name>
        <dbReference type="ChEBI" id="CHEBI:30616"/>
    </ligand>
</feature>
<dbReference type="NCBIfam" id="TIGR03263">
    <property type="entry name" value="guanyl_kin"/>
    <property type="match status" value="1"/>
</dbReference>
<dbReference type="InterPro" id="IPR020590">
    <property type="entry name" value="Guanylate_kinase_CS"/>
</dbReference>
<gene>
    <name evidence="9" type="primary">gmk</name>
    <name evidence="11" type="ORF">HNQ81_001374</name>
</gene>
<dbReference type="CDD" id="cd00071">
    <property type="entry name" value="GMPK"/>
    <property type="match status" value="1"/>
</dbReference>
<dbReference type="GO" id="GO:0005829">
    <property type="term" value="C:cytosol"/>
    <property type="evidence" value="ECO:0007669"/>
    <property type="project" value="TreeGrafter"/>
</dbReference>
<comment type="similarity">
    <text evidence="1 9">Belongs to the guanylate kinase family.</text>
</comment>
<dbReference type="FunFam" id="3.30.63.10:FF:000002">
    <property type="entry name" value="Guanylate kinase 1"/>
    <property type="match status" value="1"/>
</dbReference>
<accession>A0A840USG1</accession>
<dbReference type="PANTHER" id="PTHR23117:SF13">
    <property type="entry name" value="GUANYLATE KINASE"/>
    <property type="match status" value="1"/>
</dbReference>
<keyword evidence="7 9" id="KW-0067">ATP-binding</keyword>
<evidence type="ECO:0000256" key="1">
    <source>
        <dbReference type="ARBA" id="ARBA00005790"/>
    </source>
</evidence>
<reference evidence="11 12" key="1">
    <citation type="submission" date="2020-08" db="EMBL/GenBank/DDBJ databases">
        <title>Genomic Encyclopedia of Type Strains, Phase IV (KMG-IV): sequencing the most valuable type-strain genomes for metagenomic binning, comparative biology and taxonomic classification.</title>
        <authorList>
            <person name="Goeker M."/>
        </authorList>
    </citation>
    <scope>NUCLEOTIDE SEQUENCE [LARGE SCALE GENOMIC DNA]</scope>
    <source>
        <strain evidence="11 12">DSM 28570</strain>
    </source>
</reference>
<name>A0A840USG1_9BACT</name>
<dbReference type="Proteomes" id="UP000539642">
    <property type="component" value="Unassembled WGS sequence"/>
</dbReference>